<dbReference type="Pfam" id="PF13489">
    <property type="entry name" value="Methyltransf_23"/>
    <property type="match status" value="1"/>
</dbReference>
<keyword evidence="3" id="KW-1185">Reference proteome</keyword>
<gene>
    <name evidence="2" type="ORF">FQP86_12045</name>
</gene>
<evidence type="ECO:0000313" key="2">
    <source>
        <dbReference type="EMBL" id="TVU69184.1"/>
    </source>
</evidence>
<dbReference type="EMBL" id="VNFH01000008">
    <property type="protein sequence ID" value="TVU69184.1"/>
    <property type="molecule type" value="Genomic_DNA"/>
</dbReference>
<keyword evidence="1" id="KW-1133">Transmembrane helix</keyword>
<dbReference type="AlphaFoldDB" id="A0A558HJ65"/>
<dbReference type="STRING" id="553385.GCA_000591415_00800"/>
<reference evidence="2 3" key="1">
    <citation type="submission" date="2019-07" db="EMBL/GenBank/DDBJ databases">
        <title>Diversity of Bacteria from Kongsfjorden, Arctic.</title>
        <authorList>
            <person name="Yu Y."/>
        </authorList>
    </citation>
    <scope>NUCLEOTIDE SEQUENCE [LARGE SCALE GENOMIC DNA]</scope>
    <source>
        <strain evidence="2 3">SM1923</strain>
    </source>
</reference>
<name>A0A558HJ65_9GAMM</name>
<dbReference type="InterPro" id="IPR029063">
    <property type="entry name" value="SAM-dependent_MTases_sf"/>
</dbReference>
<dbReference type="OrthoDB" id="9791944at2"/>
<sequence>MNGYQLTRIRLCVPFAIVSLVAVSLVMVAFGLPAGVYLSCFLSDSLSVDISGNRRGVLMSSPNATLSAADHCCPLCDDTASEHVLHLVQRRKPCPLTGKRPSADERDYLRCNVCHLLYLAPSQRLDAQAERDVYDQHENDPDDPRYRRFLTRLFSPMRERLPEEASGLDFGCGPGPALARMFVEVGHPMALYDLYYHADPTPLARQHDFIVATEVIEHLYDPRAVFRQWLKCLKPGGLLGVMTQPAFDDHEALRRWHYLRDPTHVCLFSPATFQWLANEHGLEYQQVASDCTIFRLPDLQC</sequence>
<dbReference type="Gene3D" id="3.40.50.150">
    <property type="entry name" value="Vaccinia Virus protein VP39"/>
    <property type="match status" value="1"/>
</dbReference>
<keyword evidence="1" id="KW-0472">Membrane</keyword>
<dbReference type="Proteomes" id="UP000319941">
    <property type="component" value="Unassembled WGS sequence"/>
</dbReference>
<keyword evidence="1" id="KW-0812">Transmembrane</keyword>
<protein>
    <submittedName>
        <fullName evidence="2">Class I SAM-dependent methyltransferase</fullName>
    </submittedName>
</protein>
<proteinExistence type="predicted"/>
<feature type="transmembrane region" description="Helical" evidence="1">
    <location>
        <begin position="12"/>
        <end position="38"/>
    </location>
</feature>
<comment type="caution">
    <text evidence="2">The sequence shown here is derived from an EMBL/GenBank/DDBJ whole genome shotgun (WGS) entry which is preliminary data.</text>
</comment>
<evidence type="ECO:0000313" key="3">
    <source>
        <dbReference type="Proteomes" id="UP000319941"/>
    </source>
</evidence>
<dbReference type="GO" id="GO:0032259">
    <property type="term" value="P:methylation"/>
    <property type="evidence" value="ECO:0007669"/>
    <property type="project" value="UniProtKB-KW"/>
</dbReference>
<keyword evidence="2" id="KW-0808">Transferase</keyword>
<accession>A0A558HJ65</accession>
<keyword evidence="2" id="KW-0489">Methyltransferase</keyword>
<dbReference type="SUPFAM" id="SSF53335">
    <property type="entry name" value="S-adenosyl-L-methionine-dependent methyltransferases"/>
    <property type="match status" value="1"/>
</dbReference>
<evidence type="ECO:0000256" key="1">
    <source>
        <dbReference type="SAM" id="Phobius"/>
    </source>
</evidence>
<dbReference type="GO" id="GO:0008168">
    <property type="term" value="F:methyltransferase activity"/>
    <property type="evidence" value="ECO:0007669"/>
    <property type="project" value="UniProtKB-KW"/>
</dbReference>
<organism evidence="2 3">
    <name type="scientific">Cobetia crustatorum</name>
    <dbReference type="NCBI Taxonomy" id="553385"/>
    <lineage>
        <taxon>Bacteria</taxon>
        <taxon>Pseudomonadati</taxon>
        <taxon>Pseudomonadota</taxon>
        <taxon>Gammaproteobacteria</taxon>
        <taxon>Oceanospirillales</taxon>
        <taxon>Halomonadaceae</taxon>
        <taxon>Cobetia</taxon>
    </lineage>
</organism>